<proteinExistence type="inferred from homology"/>
<accession>A0A9P9IJM2</accession>
<protein>
    <submittedName>
        <fullName evidence="4">L-Aspartase-like protein</fullName>
    </submittedName>
</protein>
<dbReference type="Proteomes" id="UP000738349">
    <property type="component" value="Unassembled WGS sequence"/>
</dbReference>
<dbReference type="CDD" id="cd00332">
    <property type="entry name" value="PAL-HAL"/>
    <property type="match status" value="1"/>
</dbReference>
<dbReference type="PANTHER" id="PTHR10362">
    <property type="entry name" value="HISTIDINE AMMONIA-LYASE"/>
    <property type="match status" value="1"/>
</dbReference>
<dbReference type="EMBL" id="JAGMUV010000024">
    <property type="protein sequence ID" value="KAH7121685.1"/>
    <property type="molecule type" value="Genomic_DNA"/>
</dbReference>
<dbReference type="NCBIfam" id="TIGR01226">
    <property type="entry name" value="phe_am_lyase"/>
    <property type="match status" value="1"/>
</dbReference>
<evidence type="ECO:0000313" key="4">
    <source>
        <dbReference type="EMBL" id="KAH7121685.1"/>
    </source>
</evidence>
<keyword evidence="2" id="KW-0456">Lyase</keyword>
<name>A0A9P9IJM2_9HYPO</name>
<dbReference type="GO" id="GO:0016841">
    <property type="term" value="F:ammonia-lyase activity"/>
    <property type="evidence" value="ECO:0007669"/>
    <property type="project" value="InterPro"/>
</dbReference>
<dbReference type="InterPro" id="IPR023144">
    <property type="entry name" value="Phe_NH3-lyase_shielding_dom_sf"/>
</dbReference>
<dbReference type="Gene3D" id="1.20.200.10">
    <property type="entry name" value="Fumarase/aspartase (Central domain)"/>
    <property type="match status" value="1"/>
</dbReference>
<dbReference type="SUPFAM" id="SSF48557">
    <property type="entry name" value="L-aspartase-like"/>
    <property type="match status" value="1"/>
</dbReference>
<feature type="region of interest" description="Disordered" evidence="3">
    <location>
        <begin position="1"/>
        <end position="41"/>
    </location>
</feature>
<dbReference type="GO" id="GO:0005737">
    <property type="term" value="C:cytoplasm"/>
    <property type="evidence" value="ECO:0007669"/>
    <property type="project" value="InterPro"/>
</dbReference>
<dbReference type="InterPro" id="IPR022313">
    <property type="entry name" value="Phe/His_NH3-lyase_AS"/>
</dbReference>
<dbReference type="Gene3D" id="1.10.275.10">
    <property type="entry name" value="Fumarase/aspartase (N-terminal domain)"/>
    <property type="match status" value="1"/>
</dbReference>
<dbReference type="InterPro" id="IPR005922">
    <property type="entry name" value="Phe_NH3-lyase"/>
</dbReference>
<dbReference type="InterPro" id="IPR008948">
    <property type="entry name" value="L-Aspartase-like"/>
</dbReference>
<sequence length="719" mass="77605">MQGTSKVNISLRGKQSALSISKGQGPSSKRRWPSTDASTHTSQAFGIWRQVERTKRGGAISLDGSNLDIASVLAAARYICDAYIMKTEVLTHAMNSSVAMLEDYLSKGYCVYGVNTGFSGSADTRTKDLVSLQSALLQLTEAGILTDDDINAGHEGGAHSMPTTWVRATMLIRCNNVLRGHSGVRLDLVEAILHMLRKGMTPIVPLRGSISASGDLVPLSCIVGMLEGNPDIHVHVTNSDAPFVVAADEALQGAGLQPFILGPKEGLGMINGTAVSAAVGCLAVHESDKLALLAQGLVAMTCEALLGKAENYHPFIAAVCPHPGQTECAGNVLHFLQGPSLVESLEGTDKFKLGPFPDRFALRGTPQWLGPQLEDLSSVLSQVTTELNSTSDNPVIDIESGEVYSGANFIASSIANGIEKSRLSLQMVGKLLFSLTSELINPTLNRGLPLNLAADDPILSFTMKGIDISMAAYMSELGYLATPVTSQVQSAEMHNQSINSLALILGWFTMQTADITAHMCVAHLFTVCQALDLRALHITFLRALSVNIWSITEPFLLGIEVQDQESFHENFCKAVANSWNASASFDLDGRCEILSQASLPVLIDHLVKHKMVIAADTIQVLQQCLKELAHSTFTVARDEFFNQPITKSFLGCASKKLYSFVRDELGVPFHQGLVEHPGPKRGETVNGRRMRTIGSWVTRIYKAISNDRIWHPLAEAMLA</sequence>
<evidence type="ECO:0000313" key="5">
    <source>
        <dbReference type="Proteomes" id="UP000738349"/>
    </source>
</evidence>
<comment type="caution">
    <text evidence="4">The sequence shown here is derived from an EMBL/GenBank/DDBJ whole genome shotgun (WGS) entry which is preliminary data.</text>
</comment>
<dbReference type="PROSITE" id="PS00488">
    <property type="entry name" value="PAL_HISTIDASE"/>
    <property type="match status" value="1"/>
</dbReference>
<dbReference type="Gene3D" id="1.10.274.20">
    <property type="entry name" value="Phenylalanine ammonia-lyase 1, domain 3"/>
    <property type="match status" value="1"/>
</dbReference>
<evidence type="ECO:0000256" key="2">
    <source>
        <dbReference type="RuleBase" id="RU003954"/>
    </source>
</evidence>
<reference evidence="4" key="1">
    <citation type="journal article" date="2021" name="Nat. Commun.">
        <title>Genetic determinants of endophytism in the Arabidopsis root mycobiome.</title>
        <authorList>
            <person name="Mesny F."/>
            <person name="Miyauchi S."/>
            <person name="Thiergart T."/>
            <person name="Pickel B."/>
            <person name="Atanasova L."/>
            <person name="Karlsson M."/>
            <person name="Huettel B."/>
            <person name="Barry K.W."/>
            <person name="Haridas S."/>
            <person name="Chen C."/>
            <person name="Bauer D."/>
            <person name="Andreopoulos W."/>
            <person name="Pangilinan J."/>
            <person name="LaButti K."/>
            <person name="Riley R."/>
            <person name="Lipzen A."/>
            <person name="Clum A."/>
            <person name="Drula E."/>
            <person name="Henrissat B."/>
            <person name="Kohler A."/>
            <person name="Grigoriev I.V."/>
            <person name="Martin F.M."/>
            <person name="Hacquard S."/>
        </authorList>
    </citation>
    <scope>NUCLEOTIDE SEQUENCE</scope>
    <source>
        <strain evidence="4">MPI-CAGE-AT-0147</strain>
    </source>
</reference>
<dbReference type="OrthoDB" id="10051290at2759"/>
<organism evidence="4 5">
    <name type="scientific">Dactylonectria macrodidyma</name>
    <dbReference type="NCBI Taxonomy" id="307937"/>
    <lineage>
        <taxon>Eukaryota</taxon>
        <taxon>Fungi</taxon>
        <taxon>Dikarya</taxon>
        <taxon>Ascomycota</taxon>
        <taxon>Pezizomycotina</taxon>
        <taxon>Sordariomycetes</taxon>
        <taxon>Hypocreomycetidae</taxon>
        <taxon>Hypocreales</taxon>
        <taxon>Nectriaceae</taxon>
        <taxon>Dactylonectria</taxon>
    </lineage>
</organism>
<dbReference type="InterPro" id="IPR024083">
    <property type="entry name" value="Fumarase/histidase_N"/>
</dbReference>
<keyword evidence="5" id="KW-1185">Reference proteome</keyword>
<gene>
    <name evidence="4" type="ORF">EDB81DRAFT_847756</name>
</gene>
<evidence type="ECO:0000256" key="3">
    <source>
        <dbReference type="SAM" id="MobiDB-lite"/>
    </source>
</evidence>
<evidence type="ECO:0000256" key="1">
    <source>
        <dbReference type="ARBA" id="ARBA00007238"/>
    </source>
</evidence>
<comment type="similarity">
    <text evidence="1 2">Belongs to the PAL/histidase family.</text>
</comment>
<dbReference type="AlphaFoldDB" id="A0A9P9IJM2"/>
<dbReference type="GO" id="GO:0006559">
    <property type="term" value="P:L-phenylalanine catabolic process"/>
    <property type="evidence" value="ECO:0007669"/>
    <property type="project" value="InterPro"/>
</dbReference>
<dbReference type="Pfam" id="PF00221">
    <property type="entry name" value="Lyase_aromatic"/>
    <property type="match status" value="1"/>
</dbReference>
<dbReference type="InterPro" id="IPR001106">
    <property type="entry name" value="Aromatic_Lyase"/>
</dbReference>
<feature type="compositionally biased region" description="Polar residues" evidence="3">
    <location>
        <begin position="16"/>
        <end position="27"/>
    </location>
</feature>